<dbReference type="AlphaFoldDB" id="A0AAE1P9G4"/>
<feature type="compositionally biased region" description="Basic and acidic residues" evidence="1">
    <location>
        <begin position="253"/>
        <end position="264"/>
    </location>
</feature>
<keyword evidence="3" id="KW-1185">Reference proteome</keyword>
<comment type="caution">
    <text evidence="2">The sequence shown here is derived from an EMBL/GenBank/DDBJ whole genome shotgun (WGS) entry which is preliminary data.</text>
</comment>
<accession>A0AAE1P9G4</accession>
<evidence type="ECO:0000313" key="3">
    <source>
        <dbReference type="Proteomes" id="UP001292094"/>
    </source>
</evidence>
<dbReference type="EMBL" id="JAWZYT010002409">
    <property type="protein sequence ID" value="KAK4304545.1"/>
    <property type="molecule type" value="Genomic_DNA"/>
</dbReference>
<feature type="compositionally biased region" description="Basic and acidic residues" evidence="1">
    <location>
        <begin position="232"/>
        <end position="244"/>
    </location>
</feature>
<feature type="region of interest" description="Disordered" evidence="1">
    <location>
        <begin position="117"/>
        <end position="153"/>
    </location>
</feature>
<protein>
    <submittedName>
        <fullName evidence="2">Uncharacterized protein</fullName>
    </submittedName>
</protein>
<proteinExistence type="predicted"/>
<feature type="compositionally biased region" description="Basic and acidic residues" evidence="1">
    <location>
        <begin position="174"/>
        <end position="186"/>
    </location>
</feature>
<sequence>MTNIKPITFASYLANHQQDSSVTDVAISHESHDIDQLINQFASLTLTEPLTKSEINQIATLTLTELFLKPETTRPPSLTKPGGTTSHRKSLRIKTKLKKRPDLKKVRVKCMMEGKQQEVQQSQVEQDRVKMNESKSQYVPLKDRLHSNPLETNQQDPIELLVLEMENSRISTQKKTEGQKDTEIKPNSRISTHKTEEQKDREIKPSRRISAQQKTEEQNDTKIKPNSRISAHKTEKQNDTEIKPNSKISAQQKTEKQNDREMKPSRRMSTQQKTEGEKDDTEIKPNSRISTQQKTEGEINDTEIKPSSKISAQQKTEGEINDTEMKPNNRILVHKTEGEINDTEIKPSRRISTHKTEGEKDEEMKAAVLRSMNRLVNKQNINGVNIQSAGYIDEAQDCDDVPKCQQETFPHINTDVTTSIQQQQEQPVTTTTDDETEATEYSYKLMQPAQSLKKKSPRLKKKKNKSVGHEVKSLNFQTTYLQTGNVCLMKKLVKAGKMFVVQENQYGSRRFSRVSLENGWVYLHCLRDQPSPPYAYTMPVTCS</sequence>
<gene>
    <name evidence="2" type="ORF">Pmani_023426</name>
</gene>
<evidence type="ECO:0000313" key="2">
    <source>
        <dbReference type="EMBL" id="KAK4304545.1"/>
    </source>
</evidence>
<feature type="region of interest" description="Disordered" evidence="1">
    <location>
        <begin position="170"/>
        <end position="321"/>
    </location>
</feature>
<name>A0AAE1P9G4_9EUCA</name>
<feature type="region of interest" description="Disordered" evidence="1">
    <location>
        <begin position="71"/>
        <end position="90"/>
    </location>
</feature>
<evidence type="ECO:0000256" key="1">
    <source>
        <dbReference type="SAM" id="MobiDB-lite"/>
    </source>
</evidence>
<reference evidence="2" key="1">
    <citation type="submission" date="2023-11" db="EMBL/GenBank/DDBJ databases">
        <title>Genome assemblies of two species of porcelain crab, Petrolisthes cinctipes and Petrolisthes manimaculis (Anomura: Porcellanidae).</title>
        <authorList>
            <person name="Angst P."/>
        </authorList>
    </citation>
    <scope>NUCLEOTIDE SEQUENCE</scope>
    <source>
        <strain evidence="2">PB745_02</strain>
        <tissue evidence="2">Gill</tissue>
    </source>
</reference>
<dbReference type="Proteomes" id="UP001292094">
    <property type="component" value="Unassembled WGS sequence"/>
</dbReference>
<organism evidence="2 3">
    <name type="scientific">Petrolisthes manimaculis</name>
    <dbReference type="NCBI Taxonomy" id="1843537"/>
    <lineage>
        <taxon>Eukaryota</taxon>
        <taxon>Metazoa</taxon>
        <taxon>Ecdysozoa</taxon>
        <taxon>Arthropoda</taxon>
        <taxon>Crustacea</taxon>
        <taxon>Multicrustacea</taxon>
        <taxon>Malacostraca</taxon>
        <taxon>Eumalacostraca</taxon>
        <taxon>Eucarida</taxon>
        <taxon>Decapoda</taxon>
        <taxon>Pleocyemata</taxon>
        <taxon>Anomura</taxon>
        <taxon>Galatheoidea</taxon>
        <taxon>Porcellanidae</taxon>
        <taxon>Petrolisthes</taxon>
    </lineage>
</organism>
<feature type="compositionally biased region" description="Basic and acidic residues" evidence="1">
    <location>
        <begin position="193"/>
        <end position="205"/>
    </location>
</feature>
<feature type="compositionally biased region" description="Basic and acidic residues" evidence="1">
    <location>
        <begin position="214"/>
        <end position="223"/>
    </location>
</feature>